<evidence type="ECO:0000259" key="1">
    <source>
        <dbReference type="Pfam" id="PF08818"/>
    </source>
</evidence>
<proteinExistence type="predicted"/>
<dbReference type="InterPro" id="IPR016786">
    <property type="entry name" value="YdeI_bac"/>
</dbReference>
<protein>
    <submittedName>
        <fullName evidence="2">DUF1801 domain-containing protein</fullName>
    </submittedName>
</protein>
<gene>
    <name evidence="2" type="ORF">U6A24_21455</name>
</gene>
<dbReference type="SUPFAM" id="SSF159888">
    <property type="entry name" value="YdhG-like"/>
    <property type="match status" value="1"/>
</dbReference>
<feature type="domain" description="YdhG-like" evidence="1">
    <location>
        <begin position="19"/>
        <end position="113"/>
    </location>
</feature>
<evidence type="ECO:0000313" key="3">
    <source>
        <dbReference type="Proteomes" id="UP001327027"/>
    </source>
</evidence>
<sequence>MKYSKSIDEYIENNSEWLEEITTLRNIMCSTEMKETIKWGAPTYTIDGKNVVGLGAFKSYVGIWFHQGVFLKDQKNKLINAQEGKTKGLRQWRFSSLSEIDEDLVLKYVQEAIQNQKEGKEIKPEKSKTLTIPIELDRVLTSDTDLKKSFDQLTPFKQKEFIEYIATAKREATRLSRLEKITPMILEGVGLNDKYR</sequence>
<dbReference type="Pfam" id="PF13376">
    <property type="entry name" value="OmdA"/>
    <property type="match status" value="1"/>
</dbReference>
<name>A0ABU6A1M0_9FLAO</name>
<evidence type="ECO:0000313" key="2">
    <source>
        <dbReference type="EMBL" id="MEB3348057.1"/>
    </source>
</evidence>
<dbReference type="Pfam" id="PF08818">
    <property type="entry name" value="DUF1801"/>
    <property type="match status" value="1"/>
</dbReference>
<dbReference type="EMBL" id="JAYKLX010000011">
    <property type="protein sequence ID" value="MEB3348057.1"/>
    <property type="molecule type" value="Genomic_DNA"/>
</dbReference>
<comment type="caution">
    <text evidence="2">The sequence shown here is derived from an EMBL/GenBank/DDBJ whole genome shotgun (WGS) entry which is preliminary data.</text>
</comment>
<dbReference type="Proteomes" id="UP001327027">
    <property type="component" value="Unassembled WGS sequence"/>
</dbReference>
<keyword evidence="3" id="KW-1185">Reference proteome</keyword>
<dbReference type="RefSeq" id="WP_324182080.1">
    <property type="nucleotide sequence ID" value="NZ_BAABAW010000023.1"/>
</dbReference>
<organism evidence="2 3">
    <name type="scientific">Aquimarina gracilis</name>
    <dbReference type="NCBI Taxonomy" id="874422"/>
    <lineage>
        <taxon>Bacteria</taxon>
        <taxon>Pseudomonadati</taxon>
        <taxon>Bacteroidota</taxon>
        <taxon>Flavobacteriia</taxon>
        <taxon>Flavobacteriales</taxon>
        <taxon>Flavobacteriaceae</taxon>
        <taxon>Aquimarina</taxon>
    </lineage>
</organism>
<dbReference type="Gene3D" id="3.90.1150.200">
    <property type="match status" value="1"/>
</dbReference>
<dbReference type="InterPro" id="IPR014922">
    <property type="entry name" value="YdhG-like"/>
</dbReference>
<dbReference type="PIRSF" id="PIRSF021308">
    <property type="entry name" value="UCP021308"/>
    <property type="match status" value="1"/>
</dbReference>
<reference evidence="2 3" key="1">
    <citation type="journal article" date="2013" name="Int. J. Syst. Evol. Microbiol.">
        <title>Aquimarina gracilis sp. nov., isolated from the gut microflora of a mussel, Mytilus coruscus, and emended description of Aquimarina spongiae.</title>
        <authorList>
            <person name="Park S.C."/>
            <person name="Choe H.N."/>
            <person name="Baik K.S."/>
            <person name="Seong C.N."/>
        </authorList>
    </citation>
    <scope>NUCLEOTIDE SEQUENCE [LARGE SCALE GENOMIC DNA]</scope>
    <source>
        <strain evidence="2 3">PSC32</strain>
    </source>
</reference>
<accession>A0ABU6A1M0</accession>